<dbReference type="AlphaFoldDB" id="A0A941VZT8"/>
<evidence type="ECO:0000313" key="2">
    <source>
        <dbReference type="Proteomes" id="UP000722750"/>
    </source>
</evidence>
<dbReference type="GO" id="GO:0042651">
    <property type="term" value="C:thylakoid membrane"/>
    <property type="evidence" value="ECO:0007669"/>
    <property type="project" value="InterPro"/>
</dbReference>
<sequence length="104" mass="12412">MNGFRWSKAEKIIAKEAFNNAYQRECNNIIKEIKEYKLKNPEDIWSLSKMLKEREKEINNIYDYRYSQLIFIFGILIKRGFLSIDELDGLSGDKIEQIKKLMSL</sequence>
<evidence type="ECO:0000313" key="1">
    <source>
        <dbReference type="EMBL" id="MBS1257077.1"/>
    </source>
</evidence>
<dbReference type="Proteomes" id="UP000722750">
    <property type="component" value="Unassembled WGS sequence"/>
</dbReference>
<dbReference type="Pfam" id="PF18032">
    <property type="entry name" value="FRP"/>
    <property type="match status" value="1"/>
</dbReference>
<accession>A0A941VZT8</accession>
<dbReference type="Gene3D" id="6.10.140.1840">
    <property type="match status" value="1"/>
</dbReference>
<gene>
    <name evidence="1" type="ORF">MAG551_00112</name>
</gene>
<dbReference type="InterPro" id="IPR053747">
    <property type="entry name" value="Fluoresc_Recovery_Reg"/>
</dbReference>
<organism evidence="1 2">
    <name type="scientific">Candidatus Scalindua arabica</name>
    <dbReference type="NCBI Taxonomy" id="1127984"/>
    <lineage>
        <taxon>Bacteria</taxon>
        <taxon>Pseudomonadati</taxon>
        <taxon>Planctomycetota</taxon>
        <taxon>Candidatus Brocadiia</taxon>
        <taxon>Candidatus Brocadiales</taxon>
        <taxon>Candidatus Scalinduaceae</taxon>
        <taxon>Candidatus Scalindua</taxon>
    </lineage>
</organism>
<proteinExistence type="predicted"/>
<protein>
    <submittedName>
        <fullName evidence="1">Fluorescence recovery protein</fullName>
    </submittedName>
</protein>
<dbReference type="EMBL" id="JAANXD010000005">
    <property type="protein sequence ID" value="MBS1257077.1"/>
    <property type="molecule type" value="Genomic_DNA"/>
</dbReference>
<reference evidence="1" key="1">
    <citation type="journal article" date="2021" name="ISME J.">
        <title>Fine-scale metabolic discontinuity in a stratified prokaryote microbiome of a Red Sea deep halocline.</title>
        <authorList>
            <person name="Michoud G."/>
            <person name="Ngugi D.K."/>
            <person name="Barozzi A."/>
            <person name="Merlino G."/>
            <person name="Calleja M.L."/>
            <person name="Delgado-Huertas A."/>
            <person name="Moran X.A.G."/>
            <person name="Daffonchio D."/>
        </authorList>
    </citation>
    <scope>NUCLEOTIDE SEQUENCE</scope>
    <source>
        <strain evidence="1">SuakinDeep_MAG55_1</strain>
    </source>
</reference>
<comment type="caution">
    <text evidence="1">The sequence shown here is derived from an EMBL/GenBank/DDBJ whole genome shotgun (WGS) entry which is preliminary data.</text>
</comment>
<name>A0A941VZT8_9BACT</name>
<dbReference type="InterPro" id="IPR041601">
    <property type="entry name" value="FRP"/>
</dbReference>